<reference evidence="3" key="2">
    <citation type="submission" date="2020-05" db="UniProtKB">
        <authorList>
            <consortium name="EnsemblMetazoa"/>
        </authorList>
    </citation>
    <scope>IDENTIFICATION</scope>
</reference>
<evidence type="ECO:0000313" key="3">
    <source>
        <dbReference type="EnsemblMetazoa" id="ASIC007411-PA"/>
    </source>
</evidence>
<dbReference type="EMBL" id="ATLV01014970">
    <property type="status" value="NOT_ANNOTATED_CDS"/>
    <property type="molecule type" value="Genomic_DNA"/>
</dbReference>
<feature type="region of interest" description="Disordered" evidence="1">
    <location>
        <begin position="1"/>
        <end position="59"/>
    </location>
</feature>
<evidence type="ECO:0000313" key="2">
    <source>
        <dbReference type="EMBL" id="KFB39720.1"/>
    </source>
</evidence>
<keyword evidence="4" id="KW-1185">Reference proteome</keyword>
<name>A0A084VP26_ANOSI</name>
<sequence>MINPGPERVAPGGKPENNTPAGAPRSSELGLRRCRDRYRDLNRQSSRSRAVNENEQEQYSRNWTTLAASWLMSKRRPEANWRSGCARPSAEWSVLGCNTGGTEPRP</sequence>
<dbReference type="AlphaFoldDB" id="A0A084VP26"/>
<organism evidence="2">
    <name type="scientific">Anopheles sinensis</name>
    <name type="common">Mosquito</name>
    <dbReference type="NCBI Taxonomy" id="74873"/>
    <lineage>
        <taxon>Eukaryota</taxon>
        <taxon>Metazoa</taxon>
        <taxon>Ecdysozoa</taxon>
        <taxon>Arthropoda</taxon>
        <taxon>Hexapoda</taxon>
        <taxon>Insecta</taxon>
        <taxon>Pterygota</taxon>
        <taxon>Neoptera</taxon>
        <taxon>Endopterygota</taxon>
        <taxon>Diptera</taxon>
        <taxon>Nematocera</taxon>
        <taxon>Culicoidea</taxon>
        <taxon>Culicidae</taxon>
        <taxon>Anophelinae</taxon>
        <taxon>Anopheles</taxon>
    </lineage>
</organism>
<dbReference type="EMBL" id="KE524999">
    <property type="protein sequence ID" value="KFB39720.1"/>
    <property type="molecule type" value="Genomic_DNA"/>
</dbReference>
<evidence type="ECO:0000256" key="1">
    <source>
        <dbReference type="SAM" id="MobiDB-lite"/>
    </source>
</evidence>
<gene>
    <name evidence="2" type="ORF">ZHAS_00007411</name>
</gene>
<reference evidence="2 4" key="1">
    <citation type="journal article" date="2014" name="BMC Genomics">
        <title>Genome sequence of Anopheles sinensis provides insight into genetics basis of mosquito competence for malaria parasites.</title>
        <authorList>
            <person name="Zhou D."/>
            <person name="Zhang D."/>
            <person name="Ding G."/>
            <person name="Shi L."/>
            <person name="Hou Q."/>
            <person name="Ye Y."/>
            <person name="Xu Y."/>
            <person name="Zhou H."/>
            <person name="Xiong C."/>
            <person name="Li S."/>
            <person name="Yu J."/>
            <person name="Hong S."/>
            <person name="Yu X."/>
            <person name="Zou P."/>
            <person name="Chen C."/>
            <person name="Chang X."/>
            <person name="Wang W."/>
            <person name="Lv Y."/>
            <person name="Sun Y."/>
            <person name="Ma L."/>
            <person name="Shen B."/>
            <person name="Zhu C."/>
        </authorList>
    </citation>
    <scope>NUCLEOTIDE SEQUENCE [LARGE SCALE GENOMIC DNA]</scope>
</reference>
<dbReference type="VEuPathDB" id="VectorBase:ASIC007411"/>
<protein>
    <submittedName>
        <fullName evidence="2 3">Uncharacterized protein</fullName>
    </submittedName>
</protein>
<dbReference type="Proteomes" id="UP000030765">
    <property type="component" value="Unassembled WGS sequence"/>
</dbReference>
<proteinExistence type="predicted"/>
<evidence type="ECO:0000313" key="4">
    <source>
        <dbReference type="Proteomes" id="UP000030765"/>
    </source>
</evidence>
<accession>A0A084VP26</accession>
<dbReference type="EnsemblMetazoa" id="ASIC007411-RA">
    <property type="protein sequence ID" value="ASIC007411-PA"/>
    <property type="gene ID" value="ASIC007411"/>
</dbReference>
<feature type="compositionally biased region" description="Basic and acidic residues" evidence="1">
    <location>
        <begin position="30"/>
        <end position="42"/>
    </location>
</feature>
<feature type="compositionally biased region" description="Polar residues" evidence="1">
    <location>
        <begin position="44"/>
        <end position="59"/>
    </location>
</feature>